<dbReference type="PANTHER" id="PTHR43877:SF2">
    <property type="entry name" value="AMINOALKYLPHOSPHONATE N-ACETYLTRANSFERASE-RELATED"/>
    <property type="match status" value="1"/>
</dbReference>
<keyword evidence="1 4" id="KW-0808">Transferase</keyword>
<dbReference type="Pfam" id="PF00583">
    <property type="entry name" value="Acetyltransf_1"/>
    <property type="match status" value="1"/>
</dbReference>
<organism evidence="4 5">
    <name type="scientific">Amnibacterium setariae</name>
    <dbReference type="NCBI Taxonomy" id="2306585"/>
    <lineage>
        <taxon>Bacteria</taxon>
        <taxon>Bacillati</taxon>
        <taxon>Actinomycetota</taxon>
        <taxon>Actinomycetes</taxon>
        <taxon>Micrococcales</taxon>
        <taxon>Microbacteriaceae</taxon>
        <taxon>Amnibacterium</taxon>
    </lineage>
</organism>
<dbReference type="AlphaFoldDB" id="A0A3A1TVG8"/>
<evidence type="ECO:0000256" key="1">
    <source>
        <dbReference type="ARBA" id="ARBA00022679"/>
    </source>
</evidence>
<keyword evidence="5" id="KW-1185">Reference proteome</keyword>
<evidence type="ECO:0000256" key="2">
    <source>
        <dbReference type="ARBA" id="ARBA00023315"/>
    </source>
</evidence>
<dbReference type="SUPFAM" id="SSF55729">
    <property type="entry name" value="Acyl-CoA N-acyltransferases (Nat)"/>
    <property type="match status" value="1"/>
</dbReference>
<dbReference type="InterPro" id="IPR016181">
    <property type="entry name" value="Acyl_CoA_acyltransferase"/>
</dbReference>
<dbReference type="OrthoDB" id="3190820at2"/>
<proteinExistence type="predicted"/>
<evidence type="ECO:0000313" key="5">
    <source>
        <dbReference type="Proteomes" id="UP000265742"/>
    </source>
</evidence>
<dbReference type="RefSeq" id="WP_119482098.1">
    <property type="nucleotide sequence ID" value="NZ_QXTG01000002.1"/>
</dbReference>
<dbReference type="PROSITE" id="PS51186">
    <property type="entry name" value="GNAT"/>
    <property type="match status" value="1"/>
</dbReference>
<dbReference type="Proteomes" id="UP000265742">
    <property type="component" value="Unassembled WGS sequence"/>
</dbReference>
<dbReference type="Gene3D" id="3.40.630.30">
    <property type="match status" value="1"/>
</dbReference>
<dbReference type="CDD" id="cd04301">
    <property type="entry name" value="NAT_SF"/>
    <property type="match status" value="1"/>
</dbReference>
<name>A0A3A1TVG8_9MICO</name>
<comment type="caution">
    <text evidence="4">The sequence shown here is derived from an EMBL/GenBank/DDBJ whole genome shotgun (WGS) entry which is preliminary data.</text>
</comment>
<keyword evidence="2" id="KW-0012">Acyltransferase</keyword>
<dbReference type="EMBL" id="QXTG01000002">
    <property type="protein sequence ID" value="RIX27789.1"/>
    <property type="molecule type" value="Genomic_DNA"/>
</dbReference>
<dbReference type="PANTHER" id="PTHR43877">
    <property type="entry name" value="AMINOALKYLPHOSPHONATE N-ACETYLTRANSFERASE-RELATED-RELATED"/>
    <property type="match status" value="1"/>
</dbReference>
<sequence length="150" mass="16403">MLDLRPARLDGPDALLLTEEVQRYYVEVYGGEDDDPIAPEEFSAPHGGFLLGYADGEPVAMGGWSFLDDATAKVRRMYVREAVRREGLGAALLDRLEADARAAGARRIALTTGEPQVAAVRFYRARGYGDVPAFGFYADEPRSIHLGKAL</sequence>
<dbReference type="GO" id="GO:0016747">
    <property type="term" value="F:acyltransferase activity, transferring groups other than amino-acyl groups"/>
    <property type="evidence" value="ECO:0007669"/>
    <property type="project" value="InterPro"/>
</dbReference>
<feature type="domain" description="N-acetyltransferase" evidence="3">
    <location>
        <begin position="2"/>
        <end position="150"/>
    </location>
</feature>
<gene>
    <name evidence="4" type="ORF">D1781_09615</name>
</gene>
<evidence type="ECO:0000313" key="4">
    <source>
        <dbReference type="EMBL" id="RIX27789.1"/>
    </source>
</evidence>
<dbReference type="InterPro" id="IPR050832">
    <property type="entry name" value="Bact_Acetyltransf"/>
</dbReference>
<dbReference type="InterPro" id="IPR000182">
    <property type="entry name" value="GNAT_dom"/>
</dbReference>
<reference evidence="5" key="1">
    <citation type="submission" date="2018-09" db="EMBL/GenBank/DDBJ databases">
        <authorList>
            <person name="Kim I."/>
        </authorList>
    </citation>
    <scope>NUCLEOTIDE SEQUENCE [LARGE SCALE GENOMIC DNA]</scope>
    <source>
        <strain evidence="5">DD4a</strain>
    </source>
</reference>
<accession>A0A3A1TVG8</accession>
<protein>
    <submittedName>
        <fullName evidence="4">GNAT family N-acetyltransferase</fullName>
    </submittedName>
</protein>
<evidence type="ECO:0000259" key="3">
    <source>
        <dbReference type="PROSITE" id="PS51186"/>
    </source>
</evidence>